<comment type="similarity">
    <text evidence="1">Belongs to the peptidase S16 family.</text>
</comment>
<dbReference type="EC" id="3.4.21.53" evidence="1"/>
<accession>A0ABW4MIT0</accession>
<dbReference type="Pfam" id="PF13180">
    <property type="entry name" value="PDZ_2"/>
    <property type="match status" value="1"/>
</dbReference>
<dbReference type="Gene3D" id="2.30.42.10">
    <property type="match status" value="1"/>
</dbReference>
<dbReference type="InterPro" id="IPR036034">
    <property type="entry name" value="PDZ_sf"/>
</dbReference>
<evidence type="ECO:0000313" key="6">
    <source>
        <dbReference type="Proteomes" id="UP001597227"/>
    </source>
</evidence>
<keyword evidence="6" id="KW-1185">Reference proteome</keyword>
<dbReference type="NCBIfam" id="NF041438">
    <property type="entry name" value="SepM_fam_S16"/>
    <property type="match status" value="1"/>
</dbReference>
<dbReference type="EMBL" id="JBHUEK010000007">
    <property type="protein sequence ID" value="MFD1777780.1"/>
    <property type="molecule type" value="Genomic_DNA"/>
</dbReference>
<keyword evidence="1" id="KW-0720">Serine protease</keyword>
<dbReference type="SUPFAM" id="SSF54211">
    <property type="entry name" value="Ribosomal protein S5 domain 2-like"/>
    <property type="match status" value="1"/>
</dbReference>
<dbReference type="GO" id="GO:0006508">
    <property type="term" value="P:proteolysis"/>
    <property type="evidence" value="ECO:0007669"/>
    <property type="project" value="UniProtKB-KW"/>
</dbReference>
<feature type="transmembrane region" description="Helical" evidence="2">
    <location>
        <begin position="12"/>
        <end position="32"/>
    </location>
</feature>
<gene>
    <name evidence="5" type="ORF">ACFSFW_03805</name>
</gene>
<evidence type="ECO:0000256" key="2">
    <source>
        <dbReference type="SAM" id="Phobius"/>
    </source>
</evidence>
<dbReference type="PANTHER" id="PTHR10046">
    <property type="entry name" value="ATP DEPENDENT LON PROTEASE FAMILY MEMBER"/>
    <property type="match status" value="1"/>
</dbReference>
<keyword evidence="2" id="KW-0812">Transmembrane</keyword>
<dbReference type="InterPro" id="IPR020568">
    <property type="entry name" value="Ribosomal_Su5_D2-typ_SF"/>
</dbReference>
<feature type="active site" evidence="1">
    <location>
        <position position="237"/>
    </location>
</feature>
<keyword evidence="1 5" id="KW-0645">Protease</keyword>
<keyword evidence="2" id="KW-0472">Membrane</keyword>
<dbReference type="InterPro" id="IPR014721">
    <property type="entry name" value="Ribsml_uS5_D2-typ_fold_subgr"/>
</dbReference>
<dbReference type="SUPFAM" id="SSF50156">
    <property type="entry name" value="PDZ domain-like"/>
    <property type="match status" value="1"/>
</dbReference>
<dbReference type="SMART" id="SM00228">
    <property type="entry name" value="PDZ"/>
    <property type="match status" value="1"/>
</dbReference>
<evidence type="ECO:0000259" key="4">
    <source>
        <dbReference type="PROSITE" id="PS51786"/>
    </source>
</evidence>
<dbReference type="InterPro" id="IPR001478">
    <property type="entry name" value="PDZ"/>
</dbReference>
<sequence length="344" mass="38485">MKRKRNKAYLKALVIGVVLAILGTFIQLPYYVTKPGMATELDPIINVENGYEEEGEFMLTTIRLGQANIFSYAWAKFQKYHEILPINHVRRDNESDEEYTNRQLFYMEDSQESAITVAYKYANKPVTVKNHGIYIMGIVEGMPAEKVLKPGDRIFAVDGKQIEEHTEFMKYVADKKENETINIEVDRNGEEKTVSVSLAPFPKDPNKIGIGIELITDLEVVADPKIKIDSKKIGGPSAGLMFTLEIYNQLTEKDLTHGLRIAGTGTINTKGQVGPIGGIGQKIVAADNTDVDIFFAPNENGAADSDYRQALETAKDIKTDMKIVPVDTFEDALHYLENLDEKSK</sequence>
<feature type="domain" description="Lon proteolytic" evidence="4">
    <location>
        <begin position="233"/>
        <end position="339"/>
    </location>
</feature>
<evidence type="ECO:0000259" key="3">
    <source>
        <dbReference type="PROSITE" id="PS50106"/>
    </source>
</evidence>
<dbReference type="Proteomes" id="UP001597227">
    <property type="component" value="Unassembled WGS sequence"/>
</dbReference>
<dbReference type="InterPro" id="IPR027065">
    <property type="entry name" value="Lon_Prtase"/>
</dbReference>
<dbReference type="InterPro" id="IPR008269">
    <property type="entry name" value="Lon_proteolytic"/>
</dbReference>
<keyword evidence="1 5" id="KW-0378">Hydrolase</keyword>
<comment type="caution">
    <text evidence="5">The sequence shown here is derived from an EMBL/GenBank/DDBJ whole genome shotgun (WGS) entry which is preliminary data.</text>
</comment>
<feature type="active site" evidence="1">
    <location>
        <position position="282"/>
    </location>
</feature>
<dbReference type="Pfam" id="PF05362">
    <property type="entry name" value="Lon_C"/>
    <property type="match status" value="1"/>
</dbReference>
<organism evidence="5 6">
    <name type="scientific">Fredinandcohnia salidurans</name>
    <dbReference type="NCBI Taxonomy" id="2595041"/>
    <lineage>
        <taxon>Bacteria</taxon>
        <taxon>Bacillati</taxon>
        <taxon>Bacillota</taxon>
        <taxon>Bacilli</taxon>
        <taxon>Bacillales</taxon>
        <taxon>Bacillaceae</taxon>
        <taxon>Fredinandcohnia</taxon>
    </lineage>
</organism>
<evidence type="ECO:0000256" key="1">
    <source>
        <dbReference type="PROSITE-ProRule" id="PRU01122"/>
    </source>
</evidence>
<keyword evidence="2" id="KW-1133">Transmembrane helix</keyword>
<reference evidence="6" key="1">
    <citation type="journal article" date="2019" name="Int. J. Syst. Evol. Microbiol.">
        <title>The Global Catalogue of Microorganisms (GCM) 10K type strain sequencing project: providing services to taxonomists for standard genome sequencing and annotation.</title>
        <authorList>
            <consortium name="The Broad Institute Genomics Platform"/>
            <consortium name="The Broad Institute Genome Sequencing Center for Infectious Disease"/>
            <person name="Wu L."/>
            <person name="Ma J."/>
        </authorList>
    </citation>
    <scope>NUCLEOTIDE SEQUENCE [LARGE SCALE GENOMIC DNA]</scope>
    <source>
        <strain evidence="6">CCUG 15531</strain>
    </source>
</reference>
<evidence type="ECO:0000313" key="5">
    <source>
        <dbReference type="EMBL" id="MFD1777780.1"/>
    </source>
</evidence>
<dbReference type="Gene3D" id="3.30.230.10">
    <property type="match status" value="1"/>
</dbReference>
<dbReference type="PROSITE" id="PS50106">
    <property type="entry name" value="PDZ"/>
    <property type="match status" value="1"/>
</dbReference>
<comment type="catalytic activity">
    <reaction evidence="1">
        <text>Hydrolysis of proteins in presence of ATP.</text>
        <dbReference type="EC" id="3.4.21.53"/>
    </reaction>
</comment>
<dbReference type="GO" id="GO:0008233">
    <property type="term" value="F:peptidase activity"/>
    <property type="evidence" value="ECO:0007669"/>
    <property type="project" value="UniProtKB-KW"/>
</dbReference>
<dbReference type="RefSeq" id="WP_388035368.1">
    <property type="nucleotide sequence ID" value="NZ_JBHUEK010000007.1"/>
</dbReference>
<feature type="domain" description="PDZ" evidence="3">
    <location>
        <begin position="132"/>
        <end position="189"/>
    </location>
</feature>
<protein>
    <recommendedName>
        <fullName evidence="1">endopeptidase La</fullName>
        <ecNumber evidence="1">3.4.21.53</ecNumber>
    </recommendedName>
</protein>
<dbReference type="PROSITE" id="PS51786">
    <property type="entry name" value="LON_PROTEOLYTIC"/>
    <property type="match status" value="1"/>
</dbReference>
<name>A0ABW4MIT0_9BACI</name>
<proteinExistence type="inferred from homology"/>